<dbReference type="AlphaFoldDB" id="A0AAV2LVP7"/>
<evidence type="ECO:0000313" key="2">
    <source>
        <dbReference type="EMBL" id="CAL1605142.1"/>
    </source>
</evidence>
<protein>
    <recommendedName>
        <fullName evidence="1">C-type lectin domain-containing protein</fullName>
    </recommendedName>
</protein>
<dbReference type="PANTHER" id="PTHR45784:SF5">
    <property type="entry name" value="C-TYPE LECTIN DOMAIN FAMILY 20 MEMBER A-RELATED"/>
    <property type="match status" value="1"/>
</dbReference>
<dbReference type="SUPFAM" id="SSF56436">
    <property type="entry name" value="C-type lectin-like"/>
    <property type="match status" value="2"/>
</dbReference>
<dbReference type="Pfam" id="PF00059">
    <property type="entry name" value="Lectin_C"/>
    <property type="match status" value="2"/>
</dbReference>
<sequence length="234" mass="26775">MNRSALVHCVIVYKYINLEKTWDDARQYCREHHKDLATVENTEEVKKLPIPSGHTAWIGLFEDPASWKQMTSESNSWRWSSIGTTSPGQYQNWYPGDPQNAVQPSGLKEYFLIEIGKTRSDSQSYCRQKYQDLATIQTPSENQAVKDLLPSSTSIVWIGLYRVSWRWSDGSPSTFRSWSPANPNAISRTQIKITLRTTANMSEKEIIDTFLQALGDGLGLGFSVRWHRLPTRSK</sequence>
<accession>A0AAV2LVP7</accession>
<dbReference type="InterPro" id="IPR001304">
    <property type="entry name" value="C-type_lectin-like"/>
</dbReference>
<evidence type="ECO:0000313" key="3">
    <source>
        <dbReference type="Proteomes" id="UP001497482"/>
    </source>
</evidence>
<feature type="domain" description="C-type lectin" evidence="1">
    <location>
        <begin position="13"/>
        <end position="100"/>
    </location>
</feature>
<proteinExistence type="predicted"/>
<dbReference type="Proteomes" id="UP001497482">
    <property type="component" value="Chromosome 5"/>
</dbReference>
<gene>
    <name evidence="2" type="ORF">KC01_LOCUS32563</name>
</gene>
<dbReference type="InterPro" id="IPR016187">
    <property type="entry name" value="CTDL_fold"/>
</dbReference>
<dbReference type="PANTHER" id="PTHR45784">
    <property type="entry name" value="C-TYPE LECTIN DOMAIN FAMILY 20 MEMBER A-RELATED"/>
    <property type="match status" value="1"/>
</dbReference>
<evidence type="ECO:0000259" key="1">
    <source>
        <dbReference type="PROSITE" id="PS50041"/>
    </source>
</evidence>
<reference evidence="2 3" key="1">
    <citation type="submission" date="2024-04" db="EMBL/GenBank/DDBJ databases">
        <authorList>
            <person name="Waldvogel A.-M."/>
            <person name="Schoenle A."/>
        </authorList>
    </citation>
    <scope>NUCLEOTIDE SEQUENCE [LARGE SCALE GENOMIC DNA]</scope>
</reference>
<dbReference type="SMART" id="SM00034">
    <property type="entry name" value="CLECT"/>
    <property type="match status" value="1"/>
</dbReference>
<organism evidence="2 3">
    <name type="scientific">Knipowitschia caucasica</name>
    <name type="common">Caucasian dwarf goby</name>
    <name type="synonym">Pomatoschistus caucasicus</name>
    <dbReference type="NCBI Taxonomy" id="637954"/>
    <lineage>
        <taxon>Eukaryota</taxon>
        <taxon>Metazoa</taxon>
        <taxon>Chordata</taxon>
        <taxon>Craniata</taxon>
        <taxon>Vertebrata</taxon>
        <taxon>Euteleostomi</taxon>
        <taxon>Actinopterygii</taxon>
        <taxon>Neopterygii</taxon>
        <taxon>Teleostei</taxon>
        <taxon>Neoteleostei</taxon>
        <taxon>Acanthomorphata</taxon>
        <taxon>Gobiaria</taxon>
        <taxon>Gobiiformes</taxon>
        <taxon>Gobioidei</taxon>
        <taxon>Gobiidae</taxon>
        <taxon>Gobiinae</taxon>
        <taxon>Knipowitschia</taxon>
    </lineage>
</organism>
<keyword evidence="3" id="KW-1185">Reference proteome</keyword>
<dbReference type="EMBL" id="OZ035827">
    <property type="protein sequence ID" value="CAL1605142.1"/>
    <property type="molecule type" value="Genomic_DNA"/>
</dbReference>
<feature type="domain" description="C-type lectin" evidence="1">
    <location>
        <begin position="110"/>
        <end position="184"/>
    </location>
</feature>
<dbReference type="InterPro" id="IPR016186">
    <property type="entry name" value="C-type_lectin-like/link_sf"/>
</dbReference>
<name>A0AAV2LVP7_KNICA</name>
<dbReference type="Gene3D" id="3.10.100.10">
    <property type="entry name" value="Mannose-Binding Protein A, subunit A"/>
    <property type="match status" value="2"/>
</dbReference>
<dbReference type="PROSITE" id="PS50041">
    <property type="entry name" value="C_TYPE_LECTIN_2"/>
    <property type="match status" value="2"/>
</dbReference>